<keyword evidence="8 13" id="KW-0067">ATP-binding</keyword>
<dbReference type="PRINTS" id="PR00344">
    <property type="entry name" value="BCTRLSENSOR"/>
</dbReference>
<evidence type="ECO:0000256" key="4">
    <source>
        <dbReference type="ARBA" id="ARBA00022553"/>
    </source>
</evidence>
<organism evidence="13 14">
    <name type="scientific">Paenibacillus spongiae</name>
    <dbReference type="NCBI Taxonomy" id="2909671"/>
    <lineage>
        <taxon>Bacteria</taxon>
        <taxon>Bacillati</taxon>
        <taxon>Bacillota</taxon>
        <taxon>Bacilli</taxon>
        <taxon>Bacillales</taxon>
        <taxon>Paenibacillaceae</taxon>
        <taxon>Paenibacillus</taxon>
    </lineage>
</organism>
<dbReference type="CDD" id="cd00082">
    <property type="entry name" value="HisKA"/>
    <property type="match status" value="1"/>
</dbReference>
<dbReference type="SUPFAM" id="SSF49785">
    <property type="entry name" value="Galactose-binding domain-like"/>
    <property type="match status" value="1"/>
</dbReference>
<dbReference type="InterPro" id="IPR004358">
    <property type="entry name" value="Sig_transdc_His_kin-like_C"/>
</dbReference>
<dbReference type="EMBL" id="CP091430">
    <property type="protein sequence ID" value="UVI27789.1"/>
    <property type="molecule type" value="Genomic_DNA"/>
</dbReference>
<dbReference type="EC" id="2.7.13.3" evidence="3"/>
<evidence type="ECO:0000256" key="2">
    <source>
        <dbReference type="ARBA" id="ARBA00004370"/>
    </source>
</evidence>
<evidence type="ECO:0000256" key="1">
    <source>
        <dbReference type="ARBA" id="ARBA00000085"/>
    </source>
</evidence>
<dbReference type="SMART" id="SM00387">
    <property type="entry name" value="HATPase_c"/>
    <property type="match status" value="1"/>
</dbReference>
<comment type="subcellular location">
    <subcellularLocation>
        <location evidence="2">Membrane</location>
    </subcellularLocation>
</comment>
<keyword evidence="11" id="KW-0812">Transmembrane</keyword>
<gene>
    <name evidence="13" type="ORF">L1F29_20255</name>
</gene>
<dbReference type="Proteomes" id="UP001057877">
    <property type="component" value="Chromosome"/>
</dbReference>
<evidence type="ECO:0000256" key="10">
    <source>
        <dbReference type="SAM" id="Coils"/>
    </source>
</evidence>
<dbReference type="InterPro" id="IPR011623">
    <property type="entry name" value="7TMR_DISM_rcpt_extracell_dom1"/>
</dbReference>
<feature type="transmembrane region" description="Helical" evidence="11">
    <location>
        <begin position="329"/>
        <end position="347"/>
    </location>
</feature>
<accession>A0ABY5S1N6</accession>
<evidence type="ECO:0000256" key="6">
    <source>
        <dbReference type="ARBA" id="ARBA00022741"/>
    </source>
</evidence>
<evidence type="ECO:0000256" key="3">
    <source>
        <dbReference type="ARBA" id="ARBA00012438"/>
    </source>
</evidence>
<protein>
    <recommendedName>
        <fullName evidence="3">histidine kinase</fullName>
        <ecNumber evidence="3">2.7.13.3</ecNumber>
    </recommendedName>
</protein>
<evidence type="ECO:0000256" key="7">
    <source>
        <dbReference type="ARBA" id="ARBA00022777"/>
    </source>
</evidence>
<dbReference type="Pfam" id="PF07695">
    <property type="entry name" value="7TMR-DISM_7TM"/>
    <property type="match status" value="1"/>
</dbReference>
<feature type="coiled-coil region" evidence="10">
    <location>
        <begin position="465"/>
        <end position="520"/>
    </location>
</feature>
<feature type="transmembrane region" description="Helical" evidence="11">
    <location>
        <begin position="384"/>
        <end position="405"/>
    </location>
</feature>
<dbReference type="Gene3D" id="3.30.565.10">
    <property type="entry name" value="Histidine kinase-like ATPase, C-terminal domain"/>
    <property type="match status" value="1"/>
</dbReference>
<dbReference type="SMART" id="SM00388">
    <property type="entry name" value="HisKA"/>
    <property type="match status" value="1"/>
</dbReference>
<feature type="transmembrane region" description="Helical" evidence="11">
    <location>
        <begin position="295"/>
        <end position="317"/>
    </location>
</feature>
<evidence type="ECO:0000313" key="13">
    <source>
        <dbReference type="EMBL" id="UVI27789.1"/>
    </source>
</evidence>
<comment type="catalytic activity">
    <reaction evidence="1">
        <text>ATP + protein L-histidine = ADP + protein N-phospho-L-histidine.</text>
        <dbReference type="EC" id="2.7.13.3"/>
    </reaction>
</comment>
<keyword evidence="14" id="KW-1185">Reference proteome</keyword>
<dbReference type="Gene3D" id="1.10.287.130">
    <property type="match status" value="1"/>
</dbReference>
<dbReference type="InterPro" id="IPR005467">
    <property type="entry name" value="His_kinase_dom"/>
</dbReference>
<reference evidence="13" key="1">
    <citation type="submission" date="2022-01" db="EMBL/GenBank/DDBJ databases">
        <title>Paenibacillus spongiae sp. nov., isolated from marine sponge.</title>
        <authorList>
            <person name="Li Z."/>
            <person name="Zhang M."/>
        </authorList>
    </citation>
    <scope>NUCLEOTIDE SEQUENCE</scope>
    <source>
        <strain evidence="13">PHS-Z3</strain>
    </source>
</reference>
<evidence type="ECO:0000259" key="12">
    <source>
        <dbReference type="PROSITE" id="PS50109"/>
    </source>
</evidence>
<sequence length="752" mass="85151">MSGSSSTTKIRFPCIVYPPHESWQPDLCLGRRYSSSVIISNVWRYDQSTFYIIEEGRTIRRLFLIIIVLTAAQLLLSGCSSKADTSAPEAKQGVLDLRSWSFQNDGKVKLQGQWAFYSQKLLEPQDLERSGIPLYMNVPKTWNSYPSSVGMKKGQGVATYRLTVLITPDDQMLSLRVPNIFSAYKLWINGKLLTSAGQVGTSREHSKAEQYPRIVTFNGQTEKLDIVVQVSNFQHRKGGIWVNFTLGDSGDIIKSQMKRTIQEMIIFGSLMIIGIYHIGLYAFRRKEQFTLHFGLLCLFVAARSSVTSGSFLMQMFTSLTWENGMKIEYISFALSAVSGYLYINGLFPKDTSLFVKRIVVSFGTALCLVVLVTPAIQYTRLLPVFQLFVLFVSLYTLLVLILALLRKREGACFVLAGVAVFVGTILNDMLFYNEWFARNQLVPLGLFFFILMQSFIISTRFSSALRRVEQVSDELRELNVHLEERIEERTDTLRCTNEALERTNRELARSEMSRRHLMANISHDLRTPITLLQGYLEAMQDGVVKTEEQQQKYIRMMLGKVGGLNRLIGNLFELTKLEAGQLRFEFAEVTLAEWMNQLCEHYELDVRSRGIVFACGYIPTHDQEGEPLPPSRIMLHIDQQRMDQVLANLIYNAIKYTPEKGRIALSFQFEPTSNRAIVKVEDTGYGIESEHLPFIFDRFYKKDKARNSAEGGSGLGLAIAKEIVEAHSGTIGAESEVGQGTIITFTLPAVVT</sequence>
<dbReference type="InterPro" id="IPR008979">
    <property type="entry name" value="Galactose-bd-like_sf"/>
</dbReference>
<keyword evidence="7" id="KW-0418">Kinase</keyword>
<keyword evidence="11" id="KW-1133">Transmembrane helix</keyword>
<feature type="domain" description="Histidine kinase" evidence="12">
    <location>
        <begin position="520"/>
        <end position="751"/>
    </location>
</feature>
<name>A0ABY5S1N6_9BACL</name>
<keyword evidence="5" id="KW-0808">Transferase</keyword>
<evidence type="ECO:0000256" key="8">
    <source>
        <dbReference type="ARBA" id="ARBA00022840"/>
    </source>
</evidence>
<dbReference type="GO" id="GO:0005524">
    <property type="term" value="F:ATP binding"/>
    <property type="evidence" value="ECO:0007669"/>
    <property type="project" value="UniProtKB-KW"/>
</dbReference>
<evidence type="ECO:0000256" key="5">
    <source>
        <dbReference type="ARBA" id="ARBA00022679"/>
    </source>
</evidence>
<dbReference type="SUPFAM" id="SSF55874">
    <property type="entry name" value="ATPase domain of HSP90 chaperone/DNA topoisomerase II/histidine kinase"/>
    <property type="match status" value="1"/>
</dbReference>
<feature type="transmembrane region" description="Helical" evidence="11">
    <location>
        <begin position="264"/>
        <end position="283"/>
    </location>
</feature>
<dbReference type="InterPro" id="IPR003594">
    <property type="entry name" value="HATPase_dom"/>
</dbReference>
<dbReference type="PANTHER" id="PTHR45453">
    <property type="entry name" value="PHOSPHATE REGULON SENSOR PROTEIN PHOR"/>
    <property type="match status" value="1"/>
</dbReference>
<keyword evidence="9" id="KW-0902">Two-component regulatory system</keyword>
<dbReference type="PROSITE" id="PS50109">
    <property type="entry name" value="HIS_KIN"/>
    <property type="match status" value="1"/>
</dbReference>
<dbReference type="InterPro" id="IPR036097">
    <property type="entry name" value="HisK_dim/P_sf"/>
</dbReference>
<dbReference type="SUPFAM" id="SSF47384">
    <property type="entry name" value="Homodimeric domain of signal transducing histidine kinase"/>
    <property type="match status" value="1"/>
</dbReference>
<dbReference type="Pfam" id="PF02518">
    <property type="entry name" value="HATPase_c"/>
    <property type="match status" value="1"/>
</dbReference>
<dbReference type="InterPro" id="IPR003661">
    <property type="entry name" value="HisK_dim/P_dom"/>
</dbReference>
<keyword evidence="4" id="KW-0597">Phosphoprotein</keyword>
<dbReference type="Gene3D" id="2.60.120.260">
    <property type="entry name" value="Galactose-binding domain-like"/>
    <property type="match status" value="1"/>
</dbReference>
<dbReference type="PANTHER" id="PTHR45453:SF1">
    <property type="entry name" value="PHOSPHATE REGULON SENSOR PROTEIN PHOR"/>
    <property type="match status" value="1"/>
</dbReference>
<dbReference type="InterPro" id="IPR036890">
    <property type="entry name" value="HATPase_C_sf"/>
</dbReference>
<dbReference type="CDD" id="cd00075">
    <property type="entry name" value="HATPase"/>
    <property type="match status" value="1"/>
</dbReference>
<feature type="transmembrane region" description="Helical" evidence="11">
    <location>
        <begin position="444"/>
        <end position="462"/>
    </location>
</feature>
<evidence type="ECO:0000313" key="14">
    <source>
        <dbReference type="Proteomes" id="UP001057877"/>
    </source>
</evidence>
<dbReference type="InterPro" id="IPR050351">
    <property type="entry name" value="BphY/WalK/GraS-like"/>
</dbReference>
<dbReference type="RefSeq" id="WP_258383879.1">
    <property type="nucleotide sequence ID" value="NZ_CP091430.1"/>
</dbReference>
<keyword evidence="6" id="KW-0547">Nucleotide-binding</keyword>
<evidence type="ECO:0000256" key="11">
    <source>
        <dbReference type="SAM" id="Phobius"/>
    </source>
</evidence>
<feature type="transmembrane region" description="Helical" evidence="11">
    <location>
        <begin position="359"/>
        <end position="378"/>
    </location>
</feature>
<keyword evidence="11" id="KW-0472">Membrane</keyword>
<evidence type="ECO:0000256" key="9">
    <source>
        <dbReference type="ARBA" id="ARBA00023012"/>
    </source>
</evidence>
<keyword evidence="10" id="KW-0175">Coiled coil</keyword>
<proteinExistence type="predicted"/>
<feature type="transmembrane region" description="Helical" evidence="11">
    <location>
        <begin position="412"/>
        <end position="432"/>
    </location>
</feature>
<dbReference type="Pfam" id="PF00512">
    <property type="entry name" value="HisKA"/>
    <property type="match status" value="1"/>
</dbReference>